<accession>A0A939BN20</accession>
<gene>
    <name evidence="4" type="ORF">JOC47_002874</name>
</gene>
<dbReference type="Gene3D" id="3.40.50.1820">
    <property type="entry name" value="alpha/beta hydrolase"/>
    <property type="match status" value="1"/>
</dbReference>
<organism evidence="4 5">
    <name type="scientific">Halanaerobacter jeridensis</name>
    <dbReference type="NCBI Taxonomy" id="706427"/>
    <lineage>
        <taxon>Bacteria</taxon>
        <taxon>Bacillati</taxon>
        <taxon>Bacillota</taxon>
        <taxon>Clostridia</taxon>
        <taxon>Halanaerobiales</taxon>
        <taxon>Halobacteroidaceae</taxon>
        <taxon>Halanaerobacter</taxon>
    </lineage>
</organism>
<dbReference type="PANTHER" id="PTHR11614">
    <property type="entry name" value="PHOSPHOLIPASE-RELATED"/>
    <property type="match status" value="1"/>
</dbReference>
<proteinExistence type="predicted"/>
<protein>
    <submittedName>
        <fullName evidence="4">Carboxylesterase</fullName>
        <ecNumber evidence="4">3.1.1.1</ecNumber>
    </submittedName>
</protein>
<dbReference type="Pfam" id="PF12146">
    <property type="entry name" value="Hydrolase_4"/>
    <property type="match status" value="2"/>
</dbReference>
<feature type="domain" description="Serine aminopeptidase S33" evidence="3">
    <location>
        <begin position="155"/>
        <end position="221"/>
    </location>
</feature>
<evidence type="ECO:0000256" key="1">
    <source>
        <dbReference type="PIRSR" id="PIRSR017388-1"/>
    </source>
</evidence>
<dbReference type="SUPFAM" id="SSF53474">
    <property type="entry name" value="alpha/beta-Hydrolases"/>
    <property type="match status" value="1"/>
</dbReference>
<feature type="active site" description="Charge relay system" evidence="1">
    <location>
        <position position="220"/>
    </location>
</feature>
<evidence type="ECO:0000313" key="5">
    <source>
        <dbReference type="Proteomes" id="UP000774000"/>
    </source>
</evidence>
<dbReference type="RefSeq" id="WP_204702965.1">
    <property type="nucleotide sequence ID" value="NZ_JAFBDQ010000022.1"/>
</dbReference>
<dbReference type="InterPro" id="IPR029058">
    <property type="entry name" value="AB_hydrolase_fold"/>
</dbReference>
<keyword evidence="4" id="KW-0378">Hydrolase</keyword>
<dbReference type="AlphaFoldDB" id="A0A939BN20"/>
<evidence type="ECO:0000313" key="4">
    <source>
        <dbReference type="EMBL" id="MBM7558005.1"/>
    </source>
</evidence>
<feature type="domain" description="Serine aminopeptidase S33" evidence="3">
    <location>
        <begin position="18"/>
        <end position="134"/>
    </location>
</feature>
<dbReference type="InterPro" id="IPR012354">
    <property type="entry name" value="Esterase_lipase"/>
</dbReference>
<reference evidence="4" key="1">
    <citation type="submission" date="2021-01" db="EMBL/GenBank/DDBJ databases">
        <title>Genomic Encyclopedia of Type Strains, Phase IV (KMG-IV): sequencing the most valuable type-strain genomes for metagenomic binning, comparative biology and taxonomic classification.</title>
        <authorList>
            <person name="Goeker M."/>
        </authorList>
    </citation>
    <scope>NUCLEOTIDE SEQUENCE</scope>
    <source>
        <strain evidence="4">DSM 23230</strain>
    </source>
</reference>
<sequence>MEYLHQLAKPFYKEGNSQACLLIHGFSGSPAHMRYLGQRLHQEGYTVSGVLLPGHGTSLEKMEKTNSKDWWSKVETEYQSLSEDHEEVYVLGLSMGGTLSLLLAENYDVDKIVSIAAPIKLQDKRAYLTPLIKYFKRFEEWPENDLDEYDIGYSGMPVKSVPELLELIKDSEKNLNKISCPTLIVQSQDDQTVKPISAEIIYNNIANTNKEILWLENSGHVCTVGEEKEEIHQKVVRFLAD</sequence>
<dbReference type="InterPro" id="IPR022742">
    <property type="entry name" value="Hydrolase_4"/>
</dbReference>
<feature type="binding site" evidence="2">
    <location>
        <position position="26"/>
    </location>
    <ligand>
        <name>substrate</name>
    </ligand>
</feature>
<dbReference type="EC" id="3.1.1.1" evidence="4"/>
<feature type="active site" description="Nucleophile" evidence="1">
    <location>
        <position position="94"/>
    </location>
</feature>
<dbReference type="GO" id="GO:0106435">
    <property type="term" value="F:carboxylesterase activity"/>
    <property type="evidence" value="ECO:0007669"/>
    <property type="project" value="UniProtKB-EC"/>
</dbReference>
<evidence type="ECO:0000259" key="3">
    <source>
        <dbReference type="Pfam" id="PF12146"/>
    </source>
</evidence>
<dbReference type="InterPro" id="IPR051044">
    <property type="entry name" value="MAG_DAG_Lipase"/>
</dbReference>
<feature type="active site" description="Charge relay system" evidence="1">
    <location>
        <position position="190"/>
    </location>
</feature>
<evidence type="ECO:0000256" key="2">
    <source>
        <dbReference type="PIRSR" id="PIRSR017388-2"/>
    </source>
</evidence>
<dbReference type="EMBL" id="JAFBDQ010000022">
    <property type="protein sequence ID" value="MBM7558005.1"/>
    <property type="molecule type" value="Genomic_DNA"/>
</dbReference>
<dbReference type="Proteomes" id="UP000774000">
    <property type="component" value="Unassembled WGS sequence"/>
</dbReference>
<feature type="binding site" evidence="2">
    <location>
        <position position="95"/>
    </location>
    <ligand>
        <name>substrate</name>
    </ligand>
</feature>
<name>A0A939BN20_9FIRM</name>
<dbReference type="PIRSF" id="PIRSF017388">
    <property type="entry name" value="Esterase_lipase"/>
    <property type="match status" value="1"/>
</dbReference>
<keyword evidence="5" id="KW-1185">Reference proteome</keyword>
<comment type="caution">
    <text evidence="4">The sequence shown here is derived from an EMBL/GenBank/DDBJ whole genome shotgun (WGS) entry which is preliminary data.</text>
</comment>